<organism evidence="1 2">
    <name type="scientific">Sulfobacillus harzensis</name>
    <dbReference type="NCBI Taxonomy" id="2729629"/>
    <lineage>
        <taxon>Bacteria</taxon>
        <taxon>Bacillati</taxon>
        <taxon>Bacillota</taxon>
        <taxon>Clostridia</taxon>
        <taxon>Eubacteriales</taxon>
        <taxon>Clostridiales Family XVII. Incertae Sedis</taxon>
        <taxon>Sulfobacillus</taxon>
    </lineage>
</organism>
<accession>A0A7Y0Q1W6</accession>
<name>A0A7Y0Q1W6_9FIRM</name>
<sequence length="51" mass="5814">MGARRGVDHGDAHSHRLHLSERGFLFGAKMVIHQRFRLRVADAMMREGVEA</sequence>
<gene>
    <name evidence="1" type="ORF">HIJ39_05840</name>
</gene>
<proteinExistence type="predicted"/>
<protein>
    <submittedName>
        <fullName evidence="1">Uncharacterized protein</fullName>
    </submittedName>
</protein>
<comment type="caution">
    <text evidence="1">The sequence shown here is derived from an EMBL/GenBank/DDBJ whole genome shotgun (WGS) entry which is preliminary data.</text>
</comment>
<keyword evidence="2" id="KW-1185">Reference proteome</keyword>
<reference evidence="1 2" key="1">
    <citation type="submission" date="2020-04" db="EMBL/GenBank/DDBJ databases">
        <authorList>
            <person name="Zhang R."/>
            <person name="Schippers A."/>
        </authorList>
    </citation>
    <scope>NUCLEOTIDE SEQUENCE [LARGE SCALE GENOMIC DNA]</scope>
    <source>
        <strain evidence="1 2">DSM 109850</strain>
    </source>
</reference>
<evidence type="ECO:0000313" key="2">
    <source>
        <dbReference type="Proteomes" id="UP000533476"/>
    </source>
</evidence>
<dbReference type="RefSeq" id="WP_169097672.1">
    <property type="nucleotide sequence ID" value="NZ_JABBVZ010000013.1"/>
</dbReference>
<dbReference type="Proteomes" id="UP000533476">
    <property type="component" value="Unassembled WGS sequence"/>
</dbReference>
<dbReference type="AlphaFoldDB" id="A0A7Y0Q1W6"/>
<evidence type="ECO:0000313" key="1">
    <source>
        <dbReference type="EMBL" id="NMP21872.1"/>
    </source>
</evidence>
<dbReference type="EMBL" id="JABBVZ010000013">
    <property type="protein sequence ID" value="NMP21872.1"/>
    <property type="molecule type" value="Genomic_DNA"/>
</dbReference>